<dbReference type="AlphaFoldDB" id="A0A268NXL0"/>
<dbReference type="Proteomes" id="UP000216207">
    <property type="component" value="Unassembled WGS sequence"/>
</dbReference>
<dbReference type="EMBL" id="NPCC01000017">
    <property type="protein sequence ID" value="PAE88263.1"/>
    <property type="molecule type" value="Genomic_DNA"/>
</dbReference>
<sequence>MRRIRLPILLAAIALFATGCIVNTKAAERESLEALETLLAFHEDGEILREHGSSEPIQEVIEREYGAWFTEDYQNQINELIEAGQSPSMNIFFIQTTEYAVVANPQYGVLHTKVNRQKGTVQFRLHPQKVQPPEKINYIDIEMTKEDGEWKINDAEIVEAIYADYFF</sequence>
<organism evidence="1 2">
    <name type="scientific">Shouchella clausii</name>
    <name type="common">Alkalihalobacillus clausii</name>
    <dbReference type="NCBI Taxonomy" id="79880"/>
    <lineage>
        <taxon>Bacteria</taxon>
        <taxon>Bacillati</taxon>
        <taxon>Bacillota</taxon>
        <taxon>Bacilli</taxon>
        <taxon>Bacillales</taxon>
        <taxon>Bacillaceae</taxon>
        <taxon>Shouchella</taxon>
    </lineage>
</organism>
<proteinExistence type="predicted"/>
<gene>
    <name evidence="1" type="ORF">CHH72_13365</name>
</gene>
<dbReference type="RefSeq" id="WP_035205076.1">
    <property type="nucleotide sequence ID" value="NZ_CP012475.1"/>
</dbReference>
<name>A0A268NXL0_SHOCL</name>
<accession>A0A268NXL0</accession>
<evidence type="ECO:0000313" key="1">
    <source>
        <dbReference type="EMBL" id="PAE88263.1"/>
    </source>
</evidence>
<reference evidence="1 2" key="1">
    <citation type="submission" date="2017-07" db="EMBL/GenBank/DDBJ databases">
        <title>Isolation and whole genome analysis of endospore-forming bacteria from heroin.</title>
        <authorList>
            <person name="Kalinowski J."/>
            <person name="Ahrens B."/>
            <person name="Al-Dilaimi A."/>
            <person name="Winkler A."/>
            <person name="Wibberg D."/>
            <person name="Schleenbecker U."/>
            <person name="Ruckert C."/>
            <person name="Wolfel R."/>
            <person name="Grass G."/>
        </authorList>
    </citation>
    <scope>NUCLEOTIDE SEQUENCE [LARGE SCALE GENOMIC DNA]</scope>
    <source>
        <strain evidence="1 2">7539</strain>
    </source>
</reference>
<dbReference type="PROSITE" id="PS51257">
    <property type="entry name" value="PROKAR_LIPOPROTEIN"/>
    <property type="match status" value="1"/>
</dbReference>
<comment type="caution">
    <text evidence="1">The sequence shown here is derived from an EMBL/GenBank/DDBJ whole genome shotgun (WGS) entry which is preliminary data.</text>
</comment>
<evidence type="ECO:0000313" key="2">
    <source>
        <dbReference type="Proteomes" id="UP000216207"/>
    </source>
</evidence>
<dbReference type="Gene3D" id="3.10.450.50">
    <property type="match status" value="1"/>
</dbReference>
<protein>
    <recommendedName>
        <fullName evidence="3">DUF3993 domain-containing protein</fullName>
    </recommendedName>
</protein>
<evidence type="ECO:0008006" key="3">
    <source>
        <dbReference type="Google" id="ProtNLM"/>
    </source>
</evidence>